<sequence length="72" mass="8521">MEKNFELFSQKIKEFLADKDIKITHTYGFGSEPADHFDLKIRVFYKGEASPANHKDYIRFTDLILDEYMGKQ</sequence>
<protein>
    <submittedName>
        <fullName evidence="1">Uncharacterized protein</fullName>
    </submittedName>
</protein>
<organism evidence="1 2">
    <name type="scientific">Leptospira interrogans serovar Canicola</name>
    <dbReference type="NCBI Taxonomy" id="211880"/>
    <lineage>
        <taxon>Bacteria</taxon>
        <taxon>Pseudomonadati</taxon>
        <taxon>Spirochaetota</taxon>
        <taxon>Spirochaetia</taxon>
        <taxon>Leptospirales</taxon>
        <taxon>Leptospiraceae</taxon>
        <taxon>Leptospira</taxon>
    </lineage>
</organism>
<accession>A0AAP9WCS3</accession>
<dbReference type="Proteomes" id="UP000663124">
    <property type="component" value="Chromosome 1"/>
</dbReference>
<reference evidence="1" key="1">
    <citation type="submission" date="2019-09" db="EMBL/GenBank/DDBJ databases">
        <title>Comparative Genomics of Leptospira interrogans Reveals Genome Plasticity - A Common Adaptive Strategy for Survival in Various Hosts.</title>
        <authorList>
            <person name="Ramli S.R."/>
            <person name="Bunk B."/>
            <person name="Goris M."/>
            <person name="Bhuju S."/>
            <person name="Jarek M."/>
            <person name="Sproer C."/>
            <person name="Mustakim S."/>
            <person name="Strommenger B."/>
            <person name="Pessler F."/>
        </authorList>
    </citation>
    <scope>NUCLEOTIDE SEQUENCE</scope>
    <source>
        <strain evidence="1">782</strain>
    </source>
</reference>
<name>A0AAP9WCS3_LEPIR</name>
<dbReference type="EMBL" id="CP043884">
    <property type="protein sequence ID" value="QOI43019.1"/>
    <property type="molecule type" value="Genomic_DNA"/>
</dbReference>
<dbReference type="AlphaFoldDB" id="A0AAP9WCS3"/>
<proteinExistence type="predicted"/>
<evidence type="ECO:0000313" key="2">
    <source>
        <dbReference type="Proteomes" id="UP000663124"/>
    </source>
</evidence>
<gene>
    <name evidence="1" type="ORF">Lepto782_12635</name>
</gene>
<dbReference type="RefSeq" id="WP_061234767.1">
    <property type="nucleotide sequence ID" value="NZ_CP043884.1"/>
</dbReference>
<evidence type="ECO:0000313" key="1">
    <source>
        <dbReference type="EMBL" id="QOI43019.1"/>
    </source>
</evidence>